<keyword evidence="8" id="KW-1185">Reference proteome</keyword>
<organism evidence="7 8">
    <name type="scientific">Kozakia baliensis</name>
    <dbReference type="NCBI Taxonomy" id="153496"/>
    <lineage>
        <taxon>Bacteria</taxon>
        <taxon>Pseudomonadati</taxon>
        <taxon>Pseudomonadota</taxon>
        <taxon>Alphaproteobacteria</taxon>
        <taxon>Acetobacterales</taxon>
        <taxon>Acetobacteraceae</taxon>
        <taxon>Kozakia</taxon>
    </lineage>
</organism>
<evidence type="ECO:0000256" key="6">
    <source>
        <dbReference type="ARBA" id="ARBA00023136"/>
    </source>
</evidence>
<dbReference type="KEGG" id="kba:A0U89_16570"/>
<evidence type="ECO:0000313" key="8">
    <source>
        <dbReference type="Proteomes" id="UP000179145"/>
    </source>
</evidence>
<dbReference type="Proteomes" id="UP000179145">
    <property type="component" value="Plasmid pKB14400_5"/>
</dbReference>
<dbReference type="Pfam" id="PF04239">
    <property type="entry name" value="DUF421"/>
    <property type="match status" value="1"/>
</dbReference>
<dbReference type="Gene3D" id="3.30.240.20">
    <property type="entry name" value="bsu07140 like domains"/>
    <property type="match status" value="2"/>
</dbReference>
<evidence type="ECO:0000313" key="7">
    <source>
        <dbReference type="EMBL" id="AOX18902.1"/>
    </source>
</evidence>
<keyword evidence="5" id="KW-1133">Transmembrane helix</keyword>
<dbReference type="EMBL" id="CP014679">
    <property type="protein sequence ID" value="AOX18902.1"/>
    <property type="molecule type" value="Genomic_DNA"/>
</dbReference>
<name>A0A1D8UZC4_9PROT</name>
<dbReference type="GO" id="GO:0005886">
    <property type="term" value="C:plasma membrane"/>
    <property type="evidence" value="ECO:0007669"/>
    <property type="project" value="UniProtKB-SubCell"/>
</dbReference>
<accession>A0A1D8UZC4</accession>
<keyword evidence="7" id="KW-0614">Plasmid</keyword>
<reference evidence="7 8" key="1">
    <citation type="journal article" date="2016" name="Microb. Cell Fact.">
        <title>Dissection of exopolysaccharide biosynthesis in Kozakia baliensis.</title>
        <authorList>
            <person name="Brandt J.U."/>
            <person name="Jakob F."/>
            <person name="Behr J."/>
            <person name="Geissler A.J."/>
            <person name="Vogel R.F."/>
        </authorList>
    </citation>
    <scope>NUCLEOTIDE SEQUENCE [LARGE SCALE GENOMIC DNA]</scope>
    <source>
        <strain evidence="7 8">DSM 14400</strain>
        <plasmid evidence="8">Plasmid pkb14400_5 sequence</plasmid>
    </source>
</reference>
<comment type="subcellular location">
    <subcellularLocation>
        <location evidence="1">Cell membrane</location>
        <topology evidence="1">Multi-pass membrane protein</topology>
    </subcellularLocation>
</comment>
<dbReference type="InterPro" id="IPR048454">
    <property type="entry name" value="YetF_N"/>
</dbReference>
<dbReference type="PANTHER" id="PTHR34582">
    <property type="entry name" value="UPF0702 TRANSMEMBRANE PROTEIN YCAP"/>
    <property type="match status" value="1"/>
</dbReference>
<dbReference type="RefSeq" id="WP_070404330.1">
    <property type="nucleotide sequence ID" value="NZ_BJVW01000027.1"/>
</dbReference>
<proteinExistence type="inferred from homology"/>
<comment type="similarity">
    <text evidence="2">Belongs to the UPF0702 family.</text>
</comment>
<evidence type="ECO:0000256" key="5">
    <source>
        <dbReference type="ARBA" id="ARBA00022989"/>
    </source>
</evidence>
<gene>
    <name evidence="7" type="ORF">A0U89_16570</name>
</gene>
<keyword evidence="6" id="KW-0472">Membrane</keyword>
<dbReference type="InterPro" id="IPR007353">
    <property type="entry name" value="DUF421"/>
</dbReference>
<evidence type="ECO:0000256" key="2">
    <source>
        <dbReference type="ARBA" id="ARBA00006448"/>
    </source>
</evidence>
<dbReference type="Pfam" id="PF20730">
    <property type="entry name" value="YetF_N"/>
    <property type="match status" value="1"/>
</dbReference>
<dbReference type="AlphaFoldDB" id="A0A1D8UZC4"/>
<protein>
    <submittedName>
        <fullName evidence="7">Uncharacterized protein</fullName>
    </submittedName>
</protein>
<keyword evidence="4" id="KW-0812">Transmembrane</keyword>
<dbReference type="InterPro" id="IPR023090">
    <property type="entry name" value="UPF0702_alpha/beta_dom_sf"/>
</dbReference>
<keyword evidence="3" id="KW-1003">Cell membrane</keyword>
<dbReference type="OrthoDB" id="9778331at2"/>
<evidence type="ECO:0000256" key="4">
    <source>
        <dbReference type="ARBA" id="ARBA00022692"/>
    </source>
</evidence>
<evidence type="ECO:0000256" key="1">
    <source>
        <dbReference type="ARBA" id="ARBA00004651"/>
    </source>
</evidence>
<evidence type="ECO:0000256" key="3">
    <source>
        <dbReference type="ARBA" id="ARBA00022475"/>
    </source>
</evidence>
<dbReference type="PANTHER" id="PTHR34582:SF6">
    <property type="entry name" value="UPF0702 TRANSMEMBRANE PROTEIN YCAP"/>
    <property type="match status" value="1"/>
</dbReference>
<geneLocation type="plasmid" evidence="8">
    <name>pkb14400_5 sequence</name>
</geneLocation>
<sequence>MTIYLWVLLKVIIGMTVIIGYLNATGRNQISMMTSVDLVGNFVLGGVVGGIIYNDTLPITHYIALLFICVGVMVFYNYVSRKIGFLRKATIGQPIPIIRDGIFIMENLKQNANRIDFNDVATALRMQNIFSFEGIRYAQIETTGHVSVICDDDVFPSVFLVLKGDIVKDALDNMDRSEDWLHRQLAHLGFDRMEKVFLAQWIHDHILVVGMDGRTVTSKKPVRQFSSSGIASHDFTAGNEFNPAASYGPAS</sequence>